<dbReference type="InterPro" id="IPR001128">
    <property type="entry name" value="Cyt_P450"/>
</dbReference>
<evidence type="ECO:0000256" key="9">
    <source>
        <dbReference type="ARBA" id="ARBA00023004"/>
    </source>
</evidence>
<dbReference type="PANTHER" id="PTHR47955:SF22">
    <property type="entry name" value="CYTOCHROME P450 83B1-LIKE"/>
    <property type="match status" value="1"/>
</dbReference>
<dbReference type="SUPFAM" id="SSF48264">
    <property type="entry name" value="Cytochrome P450"/>
    <property type="match status" value="1"/>
</dbReference>
<dbReference type="PRINTS" id="PR00463">
    <property type="entry name" value="EP450I"/>
</dbReference>
<keyword evidence="10" id="KW-0503">Monooxygenase</keyword>
<dbReference type="Proteomes" id="UP000030687">
    <property type="component" value="Unassembled WGS sequence"/>
</dbReference>
<dbReference type="GO" id="GO:0004497">
    <property type="term" value="F:monooxygenase activity"/>
    <property type="evidence" value="ECO:0007669"/>
    <property type="project" value="UniProtKB-KW"/>
</dbReference>
<dbReference type="GO" id="GO:0020037">
    <property type="term" value="F:heme binding"/>
    <property type="evidence" value="ECO:0007669"/>
    <property type="project" value="InterPro"/>
</dbReference>
<keyword evidence="14" id="KW-1185">Reference proteome</keyword>
<keyword evidence="11 12" id="KW-0472">Membrane</keyword>
<evidence type="ECO:0000256" key="8">
    <source>
        <dbReference type="ARBA" id="ARBA00023002"/>
    </source>
</evidence>
<evidence type="ECO:0000256" key="4">
    <source>
        <dbReference type="ARBA" id="ARBA00022617"/>
    </source>
</evidence>
<keyword evidence="8" id="KW-0560">Oxidoreductase</keyword>
<proteinExistence type="inferred from homology"/>
<evidence type="ECO:0000256" key="1">
    <source>
        <dbReference type="ARBA" id="ARBA00001971"/>
    </source>
</evidence>
<name>V4TYL8_CITCL</name>
<dbReference type="Gene3D" id="1.10.630.10">
    <property type="entry name" value="Cytochrome P450"/>
    <property type="match status" value="1"/>
</dbReference>
<dbReference type="InParanoid" id="V4TYL8"/>
<feature type="transmembrane region" description="Helical" evidence="12">
    <location>
        <begin position="12"/>
        <end position="31"/>
    </location>
</feature>
<comment type="subcellular location">
    <subcellularLocation>
        <location evidence="2">Membrane</location>
        <topology evidence="2">Single-pass membrane protein</topology>
    </subcellularLocation>
</comment>
<dbReference type="GO" id="GO:0016020">
    <property type="term" value="C:membrane"/>
    <property type="evidence" value="ECO:0007669"/>
    <property type="project" value="UniProtKB-SubCell"/>
</dbReference>
<evidence type="ECO:0000256" key="6">
    <source>
        <dbReference type="ARBA" id="ARBA00022723"/>
    </source>
</evidence>
<feature type="non-terminal residue" evidence="13">
    <location>
        <position position="1"/>
    </location>
</feature>
<sequence length="417" mass="47688">PHNRIQIEIMALILIMIILFSFPIIFLLLLLQKQRSVVRSPLCPSGIPIISNIHQFDTSNRALHLYNLSKQYDPIMSLRLSSIQTLVISSAKVAKEAFKTHDLNFSNRPILLGPQALSYNYLDVALRRLSISNSSSLSKPINVSEITMMLVRNIIFSVDFSKRPCMAGSMFLKDCLPSKSWLDKLTGMKRRLTKNFNDSFGSKRRSKLDDDDHEQEADFIDVLLVEMKIDPTMDLIKALIVGIFVGADTSEVNLRWSMTNLMKNLKAMKKAEEEVKSVVKKKGFVDEEYLPRLQHLKAVVKETMRFQPMAEIISRETTEKCIINGYEIPAAETPVFVNMYVENKKGHTQVWDLNKFPRDFMNPKFVLIALPTVELALANLLYNFNWEMPTEDLDFDVIPGLTQHKKNAVTLMAAKFI</sequence>
<evidence type="ECO:0000256" key="5">
    <source>
        <dbReference type="ARBA" id="ARBA00022692"/>
    </source>
</evidence>
<comment type="similarity">
    <text evidence="3">Belongs to the cytochrome P450 family.</text>
</comment>
<dbReference type="EMBL" id="KI536661">
    <property type="protein sequence ID" value="ESR56850.1"/>
    <property type="molecule type" value="Genomic_DNA"/>
</dbReference>
<evidence type="ECO:0000256" key="11">
    <source>
        <dbReference type="ARBA" id="ARBA00023136"/>
    </source>
</evidence>
<dbReference type="GO" id="GO:0005506">
    <property type="term" value="F:iron ion binding"/>
    <property type="evidence" value="ECO:0007669"/>
    <property type="project" value="InterPro"/>
</dbReference>
<keyword evidence="4" id="KW-0349">Heme</keyword>
<comment type="cofactor">
    <cofactor evidence="1">
        <name>heme</name>
        <dbReference type="ChEBI" id="CHEBI:30413"/>
    </cofactor>
</comment>
<dbReference type="GO" id="GO:0016705">
    <property type="term" value="F:oxidoreductase activity, acting on paired donors, with incorporation or reduction of molecular oxygen"/>
    <property type="evidence" value="ECO:0007669"/>
    <property type="project" value="InterPro"/>
</dbReference>
<dbReference type="Gramene" id="ESR56850">
    <property type="protein sequence ID" value="ESR56850"/>
    <property type="gene ID" value="CICLE_v10023665mg"/>
</dbReference>
<dbReference type="PANTHER" id="PTHR47955">
    <property type="entry name" value="CYTOCHROME P450 FAMILY 71 PROTEIN"/>
    <property type="match status" value="1"/>
</dbReference>
<reference evidence="13 14" key="1">
    <citation type="submission" date="2013-10" db="EMBL/GenBank/DDBJ databases">
        <authorList>
            <consortium name="International Citrus Genome Consortium"/>
            <person name="Jenkins J."/>
            <person name="Schmutz J."/>
            <person name="Prochnik S."/>
            <person name="Rokhsar D."/>
            <person name="Gmitter F."/>
            <person name="Ollitrault P."/>
            <person name="Machado M."/>
            <person name="Talon M."/>
            <person name="Wincker P."/>
            <person name="Jaillon O."/>
            <person name="Morgante M."/>
        </authorList>
    </citation>
    <scope>NUCLEOTIDE SEQUENCE</scope>
    <source>
        <strain evidence="14">cv. Clemenules</strain>
    </source>
</reference>
<evidence type="ECO:0000256" key="7">
    <source>
        <dbReference type="ARBA" id="ARBA00022989"/>
    </source>
</evidence>
<dbReference type="AlphaFoldDB" id="V4TYL8"/>
<evidence type="ECO:0000313" key="14">
    <source>
        <dbReference type="Proteomes" id="UP000030687"/>
    </source>
</evidence>
<keyword evidence="6" id="KW-0479">Metal-binding</keyword>
<dbReference type="Pfam" id="PF00067">
    <property type="entry name" value="p450"/>
    <property type="match status" value="2"/>
</dbReference>
<evidence type="ECO:0000256" key="3">
    <source>
        <dbReference type="ARBA" id="ARBA00010617"/>
    </source>
</evidence>
<dbReference type="InterPro" id="IPR002401">
    <property type="entry name" value="Cyt_P450_E_grp-I"/>
</dbReference>
<protein>
    <recommendedName>
        <fullName evidence="15">Cytochrome P450</fullName>
    </recommendedName>
</protein>
<dbReference type="eggNOG" id="KOG0156">
    <property type="taxonomic scope" value="Eukaryota"/>
</dbReference>
<gene>
    <name evidence="13" type="ORF">CICLE_v10023665mg</name>
</gene>
<dbReference type="InterPro" id="IPR036396">
    <property type="entry name" value="Cyt_P450_sf"/>
</dbReference>
<evidence type="ECO:0000256" key="10">
    <source>
        <dbReference type="ARBA" id="ARBA00023033"/>
    </source>
</evidence>
<dbReference type="KEGG" id="cic:CICLE_v10023665mg"/>
<evidence type="ECO:0000256" key="12">
    <source>
        <dbReference type="SAM" id="Phobius"/>
    </source>
</evidence>
<evidence type="ECO:0008006" key="15">
    <source>
        <dbReference type="Google" id="ProtNLM"/>
    </source>
</evidence>
<accession>V4TYL8</accession>
<keyword evidence="9" id="KW-0408">Iron</keyword>
<organism evidence="13 14">
    <name type="scientific">Citrus clementina</name>
    <name type="common">Clementine</name>
    <name type="synonym">Citrus deliciosa x Citrus sinensis</name>
    <dbReference type="NCBI Taxonomy" id="85681"/>
    <lineage>
        <taxon>Eukaryota</taxon>
        <taxon>Viridiplantae</taxon>
        <taxon>Streptophyta</taxon>
        <taxon>Embryophyta</taxon>
        <taxon>Tracheophyta</taxon>
        <taxon>Spermatophyta</taxon>
        <taxon>Magnoliopsida</taxon>
        <taxon>eudicotyledons</taxon>
        <taxon>Gunneridae</taxon>
        <taxon>Pentapetalae</taxon>
        <taxon>rosids</taxon>
        <taxon>malvids</taxon>
        <taxon>Sapindales</taxon>
        <taxon>Rutaceae</taxon>
        <taxon>Aurantioideae</taxon>
        <taxon>Citrus</taxon>
    </lineage>
</organism>
<keyword evidence="7 12" id="KW-1133">Transmembrane helix</keyword>
<evidence type="ECO:0000313" key="13">
    <source>
        <dbReference type="EMBL" id="ESR56850.1"/>
    </source>
</evidence>
<keyword evidence="5 12" id="KW-0812">Transmembrane</keyword>
<evidence type="ECO:0000256" key="2">
    <source>
        <dbReference type="ARBA" id="ARBA00004167"/>
    </source>
</evidence>